<feature type="domain" description="PGAP2IP C-terminal nuclease-like" evidence="4">
    <location>
        <begin position="413"/>
        <end position="609"/>
    </location>
</feature>
<dbReference type="PANTHER" id="PTHR14859:SF1">
    <property type="entry name" value="PGAP2-INTERACTING PROTEIN"/>
    <property type="match status" value="1"/>
</dbReference>
<feature type="transmembrane region" description="Helical" evidence="1">
    <location>
        <begin position="61"/>
        <end position="80"/>
    </location>
</feature>
<keyword evidence="1" id="KW-1133">Transmembrane helix</keyword>
<protein>
    <recommendedName>
        <fullName evidence="8">PGAP2-interacting protein</fullName>
    </recommendedName>
</protein>
<dbReference type="PANTHER" id="PTHR14859">
    <property type="entry name" value="CALCOFLUOR WHITE HYPERSENSITIVE PROTEIN PRECURSOR"/>
    <property type="match status" value="1"/>
</dbReference>
<feature type="domain" description="PGAP2IP second transmembrane" evidence="2">
    <location>
        <begin position="183"/>
        <end position="358"/>
    </location>
</feature>
<feature type="transmembrane region" description="Helical" evidence="1">
    <location>
        <begin position="117"/>
        <end position="136"/>
    </location>
</feature>
<feature type="transmembrane region" description="Helical" evidence="1">
    <location>
        <begin position="224"/>
        <end position="243"/>
    </location>
</feature>
<sequence>MFFPMVKLAIHGYEILILSLASPIIMGSKLISMTVECGTGKFLIRLLVISSLLSFQFEEPLIRLLLLSFGTCVAMLDLCSSLSAKYYCYRSIVVWALICSLFFFLSARVYFNSLIPAWSGIFMNLGHFLVGFAVLFDQFIRDRTMWQLLPSFEYQTYNEIDPLMPTLGFSLFRVSPRDAIFQSNWLLIGIGFGSLLFNLNWVFGELSVVSRWASHDFPNQGLNPIPYGSLLVWIFLFCGVVTVKRLDIVTNRWWASVGLISYFVLYFGRGLLSFVGGLGLSLFIGSVIPLLFDKIARGLSARIIVVASIIYILQIIYAVWTSAYNFVPFGGTLTRETSYILVFLNFFGIYLGVYTAKHNLCTLVRGRLLSIELPNRYIWSVFGISLLLACGSTFSRLMSLPSISANKALNVNNIFLSAYADVIGLLETDTAKPFFGNTDLTSYLSEKLHMFADFGPSSKDHTWGCIILSKYPIVKSKHYLLPSPEGELAPAIHATLQTATKMIDVVIVHMGNDRDDLDRRLQAQKLKDIMKSSNNPLIFLGYITSAPFNRDYTALTSAAKDIDSTDTDRWCEYILYKNLIRVAYARITHAGLTDTEIQVAKFKIPTSDTYEDNPIVTTDPSAIQNRSLLFNSKFGQFYRGHGHFNSHRFHMDTPKYFLPKDRASQCRENGTC</sequence>
<evidence type="ECO:0000256" key="1">
    <source>
        <dbReference type="SAM" id="Phobius"/>
    </source>
</evidence>
<feature type="transmembrane region" description="Helical" evidence="1">
    <location>
        <begin position="299"/>
        <end position="319"/>
    </location>
</feature>
<dbReference type="Proteomes" id="UP000677228">
    <property type="component" value="Unassembled WGS sequence"/>
</dbReference>
<dbReference type="GO" id="GO:0016020">
    <property type="term" value="C:membrane"/>
    <property type="evidence" value="ECO:0007669"/>
    <property type="project" value="GOC"/>
</dbReference>
<reference evidence="5" key="1">
    <citation type="submission" date="2021-02" db="EMBL/GenBank/DDBJ databases">
        <authorList>
            <person name="Nowell W R."/>
        </authorList>
    </citation>
    <scope>NUCLEOTIDE SEQUENCE</scope>
</reference>
<feature type="domain" description="PGAP2IP first transmembrane" evidence="3">
    <location>
        <begin position="2"/>
        <end position="120"/>
    </location>
</feature>
<keyword evidence="1" id="KW-0812">Transmembrane</keyword>
<feature type="transmembrane region" description="Helical" evidence="1">
    <location>
        <begin position="92"/>
        <end position="111"/>
    </location>
</feature>
<evidence type="ECO:0000259" key="3">
    <source>
        <dbReference type="Pfam" id="PF23022"/>
    </source>
</evidence>
<dbReference type="InterPro" id="IPR053911">
    <property type="entry name" value="PGAP2IP_TM_2nd"/>
</dbReference>
<dbReference type="Pfam" id="PF23021">
    <property type="entry name" value="6TM_2nd_PGAP2IP"/>
    <property type="match status" value="1"/>
</dbReference>
<dbReference type="AlphaFoldDB" id="A0A8S2DMB5"/>
<proteinExistence type="predicted"/>
<keyword evidence="1" id="KW-0472">Membrane</keyword>
<dbReference type="EMBL" id="CAJNOK010005622">
    <property type="protein sequence ID" value="CAF0978920.1"/>
    <property type="molecule type" value="Genomic_DNA"/>
</dbReference>
<evidence type="ECO:0000313" key="7">
    <source>
        <dbReference type="Proteomes" id="UP000677228"/>
    </source>
</evidence>
<evidence type="ECO:0000259" key="2">
    <source>
        <dbReference type="Pfam" id="PF23021"/>
    </source>
</evidence>
<dbReference type="Proteomes" id="UP000682733">
    <property type="component" value="Unassembled WGS sequence"/>
</dbReference>
<dbReference type="GO" id="GO:0006506">
    <property type="term" value="P:GPI anchor biosynthetic process"/>
    <property type="evidence" value="ECO:0007669"/>
    <property type="project" value="TreeGrafter"/>
</dbReference>
<feature type="transmembrane region" description="Helical" evidence="1">
    <location>
        <begin position="6"/>
        <end position="26"/>
    </location>
</feature>
<feature type="transmembrane region" description="Helical" evidence="1">
    <location>
        <begin position="274"/>
        <end position="292"/>
    </location>
</feature>
<dbReference type="Pfam" id="PF23022">
    <property type="entry name" value="6TM_1st_PGAP2IP"/>
    <property type="match status" value="1"/>
</dbReference>
<feature type="transmembrane region" description="Helical" evidence="1">
    <location>
        <begin position="377"/>
        <end position="398"/>
    </location>
</feature>
<organism evidence="5 7">
    <name type="scientific">Didymodactylos carnosus</name>
    <dbReference type="NCBI Taxonomy" id="1234261"/>
    <lineage>
        <taxon>Eukaryota</taxon>
        <taxon>Metazoa</taxon>
        <taxon>Spiralia</taxon>
        <taxon>Gnathifera</taxon>
        <taxon>Rotifera</taxon>
        <taxon>Eurotatoria</taxon>
        <taxon>Bdelloidea</taxon>
        <taxon>Philodinida</taxon>
        <taxon>Philodinidae</taxon>
        <taxon>Didymodactylos</taxon>
    </lineage>
</organism>
<evidence type="ECO:0000259" key="4">
    <source>
        <dbReference type="Pfam" id="PF23226"/>
    </source>
</evidence>
<dbReference type="SUPFAM" id="SSF56219">
    <property type="entry name" value="DNase I-like"/>
    <property type="match status" value="1"/>
</dbReference>
<dbReference type="InterPro" id="IPR053912">
    <property type="entry name" value="PGAP2IP_TM_1nd"/>
</dbReference>
<dbReference type="GO" id="GO:0005783">
    <property type="term" value="C:endoplasmic reticulum"/>
    <property type="evidence" value="ECO:0007669"/>
    <property type="project" value="TreeGrafter"/>
</dbReference>
<evidence type="ECO:0000313" key="5">
    <source>
        <dbReference type="EMBL" id="CAF0978920.1"/>
    </source>
</evidence>
<dbReference type="EMBL" id="CAJOBA010005628">
    <property type="protein sequence ID" value="CAF3749560.1"/>
    <property type="molecule type" value="Genomic_DNA"/>
</dbReference>
<accession>A0A8S2DMB5</accession>
<evidence type="ECO:0000313" key="6">
    <source>
        <dbReference type="EMBL" id="CAF3749560.1"/>
    </source>
</evidence>
<feature type="transmembrane region" description="Helical" evidence="1">
    <location>
        <begin position="339"/>
        <end position="356"/>
    </location>
</feature>
<feature type="transmembrane region" description="Helical" evidence="1">
    <location>
        <begin position="250"/>
        <end position="268"/>
    </location>
</feature>
<dbReference type="Gene3D" id="3.60.10.10">
    <property type="entry name" value="Endonuclease/exonuclease/phosphatase"/>
    <property type="match status" value="1"/>
</dbReference>
<name>A0A8S2DMB5_9BILA</name>
<gene>
    <name evidence="5" type="ORF">OVA965_LOCUS13481</name>
    <name evidence="6" type="ORF">TMI583_LOCUS13484</name>
</gene>
<comment type="caution">
    <text evidence="5">The sequence shown here is derived from an EMBL/GenBank/DDBJ whole genome shotgun (WGS) entry which is preliminary data.</text>
</comment>
<feature type="transmembrane region" description="Helical" evidence="1">
    <location>
        <begin position="185"/>
        <end position="204"/>
    </location>
</feature>
<dbReference type="InterPro" id="IPR051916">
    <property type="entry name" value="GPI-anchor_lipid_remodeler"/>
</dbReference>
<dbReference type="Pfam" id="PF23226">
    <property type="entry name" value="Exo_endo_phos_PGAP2IP"/>
    <property type="match status" value="1"/>
</dbReference>
<evidence type="ECO:0008006" key="8">
    <source>
        <dbReference type="Google" id="ProtNLM"/>
    </source>
</evidence>
<dbReference type="InterPro" id="IPR036691">
    <property type="entry name" value="Endo/exonu/phosph_ase_sf"/>
</dbReference>
<dbReference type="InterPro" id="IPR057315">
    <property type="entry name" value="Exo_endo_phos_PGAP2IP_C"/>
</dbReference>